<dbReference type="SUPFAM" id="SSF51905">
    <property type="entry name" value="FAD/NAD(P)-binding domain"/>
    <property type="match status" value="1"/>
</dbReference>
<dbReference type="Pfam" id="PF05834">
    <property type="entry name" value="Lycopene_cycl"/>
    <property type="match status" value="1"/>
</dbReference>
<evidence type="ECO:0000313" key="1">
    <source>
        <dbReference type="EMBL" id="PZX62235.1"/>
    </source>
</evidence>
<keyword evidence="2" id="KW-1185">Reference proteome</keyword>
<name>A0A2W7SH85_9BACT</name>
<dbReference type="RefSeq" id="WP_111295291.1">
    <property type="nucleotide sequence ID" value="NZ_QKZV01000005.1"/>
</dbReference>
<accession>A0A2W7SH85</accession>
<dbReference type="Gene3D" id="3.50.50.60">
    <property type="entry name" value="FAD/NAD(P)-binding domain"/>
    <property type="match status" value="1"/>
</dbReference>
<evidence type="ECO:0000313" key="2">
    <source>
        <dbReference type="Proteomes" id="UP000249720"/>
    </source>
</evidence>
<dbReference type="InterPro" id="IPR036188">
    <property type="entry name" value="FAD/NAD-bd_sf"/>
</dbReference>
<reference evidence="1 2" key="1">
    <citation type="submission" date="2018-06" db="EMBL/GenBank/DDBJ databases">
        <title>Genomic Encyclopedia of Archaeal and Bacterial Type Strains, Phase II (KMG-II): from individual species to whole genera.</title>
        <authorList>
            <person name="Goeker M."/>
        </authorList>
    </citation>
    <scope>NUCLEOTIDE SEQUENCE [LARGE SCALE GENOMIC DNA]</scope>
    <source>
        <strain evidence="1 2">DSM 23241</strain>
    </source>
</reference>
<dbReference type="AlphaFoldDB" id="A0A2W7SH85"/>
<sequence length="388" mass="44199">MNTIPPNHYNYIIAGAGAAGLSLLMRLLQAPALQQQSVLIIDQQTKNSNDRTWCFWEAGTGLFEPIVHHRWQQLRFAASHTDIGFSIAPYTYKMIRGIDFYRYVLNHSAAFPRVTFLQATVMGCRNTDTGALVETDKGSFTADYVFNSIVAKELPPPNFKGYFLWQHFKGKIIETPQPVFNATEATFMDFTVSQHNGTTFMYVLPFSANTALVEYTLFTKQLLPPEAYDAAIQRYMQEKYGIAEFTTLHDEWGKIPMTNYRFAQPDGNIIPIGIAAGQAKGSSGYAFYFIQQQTAGIVQRLVQHQHPAVSVAWLQRRFQWYDKVLLRVLDKQFMPGADIFTAIFKKNKPATILRFLNNESSLAEDWHIMRSVPMHLFLPAALHTALFR</sequence>
<proteinExistence type="predicted"/>
<comment type="caution">
    <text evidence="1">The sequence shown here is derived from an EMBL/GenBank/DDBJ whole genome shotgun (WGS) entry which is preliminary data.</text>
</comment>
<dbReference type="OrthoDB" id="24355at2"/>
<organism evidence="1 2">
    <name type="scientific">Hydrotalea sandarakina</name>
    <dbReference type="NCBI Taxonomy" id="1004304"/>
    <lineage>
        <taxon>Bacteria</taxon>
        <taxon>Pseudomonadati</taxon>
        <taxon>Bacteroidota</taxon>
        <taxon>Chitinophagia</taxon>
        <taxon>Chitinophagales</taxon>
        <taxon>Chitinophagaceae</taxon>
        <taxon>Hydrotalea</taxon>
    </lineage>
</organism>
<dbReference type="EMBL" id="QKZV01000005">
    <property type="protein sequence ID" value="PZX62235.1"/>
    <property type="molecule type" value="Genomic_DNA"/>
</dbReference>
<dbReference type="Proteomes" id="UP000249720">
    <property type="component" value="Unassembled WGS sequence"/>
</dbReference>
<gene>
    <name evidence="1" type="ORF">LX80_01717</name>
</gene>
<protein>
    <submittedName>
        <fullName evidence="1">Lycopene beta-cyclase</fullName>
    </submittedName>
</protein>